<protein>
    <submittedName>
        <fullName evidence="3">Asp23/Gls24 family envelope stress response protein</fullName>
    </submittedName>
</protein>
<sequence length="145" mass="15695">MTATAERPDTADAGEDGAPERRPAPRPARERGTTTIADRVVARIATHAAGETEHARGARRSVLGVNVPGGRSARTDVTVKGNVVTARVEMAVHYPAPVRQVTRGVRDRVREQVEEMTGLTVRQVDIEVAALERAEEPRETGRTVQ</sequence>
<evidence type="ECO:0000256" key="2">
    <source>
        <dbReference type="SAM" id="MobiDB-lite"/>
    </source>
</evidence>
<dbReference type="PANTHER" id="PTHR34297">
    <property type="entry name" value="HYPOTHETICAL CYTOSOLIC PROTEIN-RELATED"/>
    <property type="match status" value="1"/>
</dbReference>
<dbReference type="Pfam" id="PF03780">
    <property type="entry name" value="Asp23"/>
    <property type="match status" value="1"/>
</dbReference>
<keyword evidence="4" id="KW-1185">Reference proteome</keyword>
<evidence type="ECO:0000256" key="1">
    <source>
        <dbReference type="ARBA" id="ARBA00005721"/>
    </source>
</evidence>
<feature type="region of interest" description="Disordered" evidence="2">
    <location>
        <begin position="1"/>
        <end position="72"/>
    </location>
</feature>
<dbReference type="InterPro" id="IPR005531">
    <property type="entry name" value="Asp23"/>
</dbReference>
<comment type="caution">
    <text evidence="3">The sequence shown here is derived from an EMBL/GenBank/DDBJ whole genome shotgun (WGS) entry which is preliminary data.</text>
</comment>
<evidence type="ECO:0000313" key="4">
    <source>
        <dbReference type="Proteomes" id="UP001596380"/>
    </source>
</evidence>
<reference evidence="4" key="1">
    <citation type="journal article" date="2019" name="Int. J. Syst. Evol. Microbiol.">
        <title>The Global Catalogue of Microorganisms (GCM) 10K type strain sequencing project: providing services to taxonomists for standard genome sequencing and annotation.</title>
        <authorList>
            <consortium name="The Broad Institute Genomics Platform"/>
            <consortium name="The Broad Institute Genome Sequencing Center for Infectious Disease"/>
            <person name="Wu L."/>
            <person name="Ma J."/>
        </authorList>
    </citation>
    <scope>NUCLEOTIDE SEQUENCE [LARGE SCALE GENOMIC DNA]</scope>
    <source>
        <strain evidence="4">JCM 3369</strain>
    </source>
</reference>
<dbReference type="Proteomes" id="UP001596380">
    <property type="component" value="Unassembled WGS sequence"/>
</dbReference>
<organism evidence="3 4">
    <name type="scientific">Actinomadura yumaensis</name>
    <dbReference type="NCBI Taxonomy" id="111807"/>
    <lineage>
        <taxon>Bacteria</taxon>
        <taxon>Bacillati</taxon>
        <taxon>Actinomycetota</taxon>
        <taxon>Actinomycetes</taxon>
        <taxon>Streptosporangiales</taxon>
        <taxon>Thermomonosporaceae</taxon>
        <taxon>Actinomadura</taxon>
    </lineage>
</organism>
<feature type="compositionally biased region" description="Basic and acidic residues" evidence="2">
    <location>
        <begin position="18"/>
        <end position="32"/>
    </location>
</feature>
<dbReference type="EMBL" id="JBHSXS010000056">
    <property type="protein sequence ID" value="MFC6886633.1"/>
    <property type="molecule type" value="Genomic_DNA"/>
</dbReference>
<name>A0ABW2CZY7_9ACTN</name>
<accession>A0ABW2CZY7</accession>
<dbReference type="RefSeq" id="WP_160822278.1">
    <property type="nucleotide sequence ID" value="NZ_JBHSXE010000001.1"/>
</dbReference>
<gene>
    <name evidence="3" type="ORF">ACFQKB_43210</name>
</gene>
<proteinExistence type="inferred from homology"/>
<evidence type="ECO:0000313" key="3">
    <source>
        <dbReference type="EMBL" id="MFC6886633.1"/>
    </source>
</evidence>
<feature type="compositionally biased region" description="Basic and acidic residues" evidence="2">
    <location>
        <begin position="1"/>
        <end position="10"/>
    </location>
</feature>
<comment type="similarity">
    <text evidence="1">Belongs to the asp23 family.</text>
</comment>